<dbReference type="SUPFAM" id="SSF53901">
    <property type="entry name" value="Thiolase-like"/>
    <property type="match status" value="1"/>
</dbReference>
<evidence type="ECO:0000313" key="3">
    <source>
        <dbReference type="EMBL" id="MDB9541184.1"/>
    </source>
</evidence>
<protein>
    <submittedName>
        <fullName evidence="3">Beta-ketoacyl synthase N-terminal-like domain-containing protein</fullName>
    </submittedName>
</protein>
<dbReference type="PANTHER" id="PTHR43775">
    <property type="entry name" value="FATTY ACID SYNTHASE"/>
    <property type="match status" value="1"/>
</dbReference>
<dbReference type="Pfam" id="PF00109">
    <property type="entry name" value="ketoacyl-synt"/>
    <property type="match status" value="1"/>
</dbReference>
<organism evidence="3 4">
    <name type="scientific">Anabaenopsis arnoldii</name>
    <dbReference type="NCBI Taxonomy" id="2152938"/>
    <lineage>
        <taxon>Bacteria</taxon>
        <taxon>Bacillati</taxon>
        <taxon>Cyanobacteriota</taxon>
        <taxon>Cyanophyceae</taxon>
        <taxon>Nostocales</taxon>
        <taxon>Nodulariaceae</taxon>
        <taxon>Anabaenopsis</taxon>
    </lineage>
</organism>
<proteinExistence type="predicted"/>
<gene>
    <name evidence="3" type="ORF">PN457_16210</name>
</gene>
<keyword evidence="4" id="KW-1185">Reference proteome</keyword>
<evidence type="ECO:0000256" key="1">
    <source>
        <dbReference type="ARBA" id="ARBA00022679"/>
    </source>
</evidence>
<dbReference type="InterPro" id="IPR014030">
    <property type="entry name" value="Ketoacyl_synth_N"/>
</dbReference>
<evidence type="ECO:0000313" key="4">
    <source>
        <dbReference type="Proteomes" id="UP001212499"/>
    </source>
</evidence>
<sequence length="162" mass="18600">MVTNVSLNPREINTKRQQTPIAIISMAFIFPQAKNLQEYWENIIHKVDCITDVRASRWSIDDYYDPKPRTRDKTYRKRGGFLREVDFNPMEFGLPPNILEVTDISQLLGLLVDKSVIEDAGHGESGNRHIYDRLRDRTGVVLGAALGRQLALPLSCRMQYPI</sequence>
<dbReference type="InterPro" id="IPR016039">
    <property type="entry name" value="Thiolase-like"/>
</dbReference>
<dbReference type="PANTHER" id="PTHR43775:SF51">
    <property type="entry name" value="INACTIVE PHENOLPHTHIOCEROL SYNTHESIS POLYKETIDE SYNTHASE TYPE I PKS1-RELATED"/>
    <property type="match status" value="1"/>
</dbReference>
<feature type="domain" description="Beta-ketoacyl synthase-like N-terminal" evidence="2">
    <location>
        <begin position="19"/>
        <end position="148"/>
    </location>
</feature>
<evidence type="ECO:0000259" key="2">
    <source>
        <dbReference type="Pfam" id="PF00109"/>
    </source>
</evidence>
<dbReference type="Proteomes" id="UP001212499">
    <property type="component" value="Unassembled WGS sequence"/>
</dbReference>
<dbReference type="InterPro" id="IPR050091">
    <property type="entry name" value="PKS_NRPS_Biosynth_Enz"/>
</dbReference>
<dbReference type="Gene3D" id="3.40.47.10">
    <property type="match status" value="1"/>
</dbReference>
<name>A0ABT5AV57_9CYAN</name>
<keyword evidence="1" id="KW-0808">Transferase</keyword>
<comment type="caution">
    <text evidence="3">The sequence shown here is derived from an EMBL/GenBank/DDBJ whole genome shotgun (WGS) entry which is preliminary data.</text>
</comment>
<reference evidence="3 4" key="1">
    <citation type="submission" date="2023-01" db="EMBL/GenBank/DDBJ databases">
        <title>Genomes from the Australian National Cyanobacteria Reference Collection.</title>
        <authorList>
            <person name="Willis A."/>
            <person name="Lee E.M.F."/>
        </authorList>
    </citation>
    <scope>NUCLEOTIDE SEQUENCE [LARGE SCALE GENOMIC DNA]</scope>
    <source>
        <strain evidence="3 4">CS-1033</strain>
    </source>
</reference>
<accession>A0ABT5AV57</accession>
<dbReference type="EMBL" id="JAQMUH010000185">
    <property type="protein sequence ID" value="MDB9541184.1"/>
    <property type="molecule type" value="Genomic_DNA"/>
</dbReference>